<dbReference type="Gene3D" id="3.40.50.720">
    <property type="entry name" value="NAD(P)-binding Rossmann-like Domain"/>
    <property type="match status" value="1"/>
</dbReference>
<dbReference type="SUPFAM" id="SSF50129">
    <property type="entry name" value="GroES-like"/>
    <property type="match status" value="1"/>
</dbReference>
<dbReference type="Gene3D" id="3.90.180.10">
    <property type="entry name" value="Medium-chain alcohol dehydrogenases, catalytic domain"/>
    <property type="match status" value="1"/>
</dbReference>
<dbReference type="FunFam" id="3.40.50.720:FF:000121">
    <property type="entry name" value="Prostaglandin reductase 2"/>
    <property type="match status" value="1"/>
</dbReference>
<dbReference type="EMBL" id="JBJUIK010000009">
    <property type="protein sequence ID" value="KAL3519042.1"/>
    <property type="molecule type" value="Genomic_DNA"/>
</dbReference>
<dbReference type="Pfam" id="PF16884">
    <property type="entry name" value="ADH_N_2"/>
    <property type="match status" value="1"/>
</dbReference>
<dbReference type="InterPro" id="IPR045010">
    <property type="entry name" value="MDR_fam"/>
</dbReference>
<keyword evidence="5" id="KW-1185">Reference proteome</keyword>
<dbReference type="InterPro" id="IPR036291">
    <property type="entry name" value="NAD(P)-bd_dom_sf"/>
</dbReference>
<proteinExistence type="predicted"/>
<evidence type="ECO:0000259" key="3">
    <source>
        <dbReference type="Pfam" id="PF16884"/>
    </source>
</evidence>
<dbReference type="InterPro" id="IPR013149">
    <property type="entry name" value="ADH-like_C"/>
</dbReference>
<dbReference type="SUPFAM" id="SSF51735">
    <property type="entry name" value="NAD(P)-binding Rossmann-fold domains"/>
    <property type="match status" value="1"/>
</dbReference>
<dbReference type="Proteomes" id="UP001630127">
    <property type="component" value="Unassembled WGS sequence"/>
</dbReference>
<dbReference type="PANTHER" id="PTHR43205:SF73">
    <property type="entry name" value="2-ALKENAL REDUCTASE (NADP(+)-DEPENDENT)-LIKE"/>
    <property type="match status" value="1"/>
</dbReference>
<sequence>MTEGGLSNPMNPNKQIVLKNHVTGYLKESDFEMRNSFISFEIPHGSKAVLVKNLYLACDPYMRHLLSSPDSEFASLLTPLPTGSVLIGYGVAKVIKSGDPTFNKGDYVWGKVGWEEYTLIHDAQLHMLFKIKYPNVPLSYYGGVLAMPGIAAYFGFHKICAPKEGEIVYVSSAAGGVGQLVGQFAKLMGCYVVGSVSTQEKVDILKSKLGFDDVFNYKDEPSLSATLKRHFPNGIDIYFDNVGGEMLDEVLLHMNLHGRIAVSGMISQYNLSKPDGIHNLFTLITKRIRMQGFVELDFKNEMYPEYLEWAVQNLSEHKLIYLEDIVEGLENAPSALVGIFYGRNIGKQLVCLARE</sequence>
<feature type="domain" description="Alcohol dehydrogenase-like C-terminal" evidence="2">
    <location>
        <begin position="176"/>
        <end position="310"/>
    </location>
</feature>
<gene>
    <name evidence="4" type="ORF">ACH5RR_021631</name>
</gene>
<dbReference type="PANTHER" id="PTHR43205">
    <property type="entry name" value="PROSTAGLANDIN REDUCTASE"/>
    <property type="match status" value="1"/>
</dbReference>
<accession>A0ABD2ZHW4</accession>
<comment type="caution">
    <text evidence="4">The sequence shown here is derived from an EMBL/GenBank/DDBJ whole genome shotgun (WGS) entry which is preliminary data.</text>
</comment>
<evidence type="ECO:0000313" key="4">
    <source>
        <dbReference type="EMBL" id="KAL3519042.1"/>
    </source>
</evidence>
<evidence type="ECO:0000259" key="2">
    <source>
        <dbReference type="Pfam" id="PF00107"/>
    </source>
</evidence>
<feature type="domain" description="Oxidoreductase N-terminal" evidence="3">
    <location>
        <begin position="14"/>
        <end position="127"/>
    </location>
</feature>
<dbReference type="InterPro" id="IPR011032">
    <property type="entry name" value="GroES-like_sf"/>
</dbReference>
<reference evidence="4 5" key="1">
    <citation type="submission" date="2024-11" db="EMBL/GenBank/DDBJ databases">
        <title>A near-complete genome assembly of Cinchona calisaya.</title>
        <authorList>
            <person name="Lian D.C."/>
            <person name="Zhao X.W."/>
            <person name="Wei L."/>
        </authorList>
    </citation>
    <scope>NUCLEOTIDE SEQUENCE [LARGE SCALE GENOMIC DNA]</scope>
    <source>
        <tissue evidence="4">Nenye</tissue>
    </source>
</reference>
<organism evidence="4 5">
    <name type="scientific">Cinchona calisaya</name>
    <dbReference type="NCBI Taxonomy" id="153742"/>
    <lineage>
        <taxon>Eukaryota</taxon>
        <taxon>Viridiplantae</taxon>
        <taxon>Streptophyta</taxon>
        <taxon>Embryophyta</taxon>
        <taxon>Tracheophyta</taxon>
        <taxon>Spermatophyta</taxon>
        <taxon>Magnoliopsida</taxon>
        <taxon>eudicotyledons</taxon>
        <taxon>Gunneridae</taxon>
        <taxon>Pentapetalae</taxon>
        <taxon>asterids</taxon>
        <taxon>lamiids</taxon>
        <taxon>Gentianales</taxon>
        <taxon>Rubiaceae</taxon>
        <taxon>Cinchonoideae</taxon>
        <taxon>Cinchoneae</taxon>
        <taxon>Cinchona</taxon>
    </lineage>
</organism>
<keyword evidence="1" id="KW-0560">Oxidoreductase</keyword>
<dbReference type="GO" id="GO:0016491">
    <property type="term" value="F:oxidoreductase activity"/>
    <property type="evidence" value="ECO:0007669"/>
    <property type="project" value="UniProtKB-KW"/>
</dbReference>
<evidence type="ECO:0000256" key="1">
    <source>
        <dbReference type="ARBA" id="ARBA00023002"/>
    </source>
</evidence>
<name>A0ABD2ZHW4_9GENT</name>
<dbReference type="Pfam" id="PF00107">
    <property type="entry name" value="ADH_zinc_N"/>
    <property type="match status" value="1"/>
</dbReference>
<dbReference type="AlphaFoldDB" id="A0ABD2ZHW4"/>
<protein>
    <submittedName>
        <fullName evidence="4">Uncharacterized protein</fullName>
    </submittedName>
</protein>
<evidence type="ECO:0000313" key="5">
    <source>
        <dbReference type="Proteomes" id="UP001630127"/>
    </source>
</evidence>
<dbReference type="InterPro" id="IPR041694">
    <property type="entry name" value="ADH_N_2"/>
</dbReference>